<dbReference type="Gene3D" id="1.10.10.10">
    <property type="entry name" value="Winged helix-like DNA-binding domain superfamily/Winged helix DNA-binding domain"/>
    <property type="match status" value="1"/>
</dbReference>
<dbReference type="InterPro" id="IPR015421">
    <property type="entry name" value="PyrdxlP-dep_Trfase_major"/>
</dbReference>
<keyword evidence="2" id="KW-0032">Aminotransferase</keyword>
<evidence type="ECO:0000256" key="3">
    <source>
        <dbReference type="ARBA" id="ARBA00022679"/>
    </source>
</evidence>
<dbReference type="OrthoDB" id="9802328at2"/>
<evidence type="ECO:0000256" key="1">
    <source>
        <dbReference type="ARBA" id="ARBA00005384"/>
    </source>
</evidence>
<protein>
    <submittedName>
        <fullName evidence="9">Bacterial regulatory s, gntR family protein</fullName>
    </submittedName>
</protein>
<dbReference type="PROSITE" id="PS50949">
    <property type="entry name" value="HTH_GNTR"/>
    <property type="match status" value="1"/>
</dbReference>
<dbReference type="PANTHER" id="PTHR46577">
    <property type="entry name" value="HTH-TYPE TRANSCRIPTIONAL REGULATORY PROTEIN GABR"/>
    <property type="match status" value="1"/>
</dbReference>
<dbReference type="FunFam" id="3.40.640.10:FF:000023">
    <property type="entry name" value="Transcriptional regulator, GntR family"/>
    <property type="match status" value="1"/>
</dbReference>
<dbReference type="AlphaFoldDB" id="U7QLB5"/>
<dbReference type="Gene3D" id="3.40.640.10">
    <property type="entry name" value="Type I PLP-dependent aspartate aminotransferase-like (Major domain)"/>
    <property type="match status" value="1"/>
</dbReference>
<evidence type="ECO:0000313" key="9">
    <source>
        <dbReference type="EMBL" id="ERT08754.1"/>
    </source>
</evidence>
<comment type="similarity">
    <text evidence="1">In the C-terminal section; belongs to the class-I pyridoxal-phosphate-dependent aminotransferase family.</text>
</comment>
<evidence type="ECO:0000313" key="10">
    <source>
        <dbReference type="Proteomes" id="UP000017127"/>
    </source>
</evidence>
<dbReference type="Gene3D" id="3.90.1150.10">
    <property type="entry name" value="Aspartate Aminotransferase, domain 1"/>
    <property type="match status" value="1"/>
</dbReference>
<accession>U7QLB5</accession>
<keyword evidence="10" id="KW-1185">Reference proteome</keyword>
<keyword evidence="7" id="KW-0804">Transcription</keyword>
<keyword evidence="5" id="KW-0805">Transcription regulation</keyword>
<dbReference type="InterPro" id="IPR015424">
    <property type="entry name" value="PyrdxlP-dep_Trfase"/>
</dbReference>
<keyword evidence="3" id="KW-0808">Transferase</keyword>
<dbReference type="GO" id="GO:0003677">
    <property type="term" value="F:DNA binding"/>
    <property type="evidence" value="ECO:0007669"/>
    <property type="project" value="UniProtKB-KW"/>
</dbReference>
<reference evidence="9 10" key="1">
    <citation type="journal article" date="2013" name="Front. Microbiol.">
        <title>Comparative genomic analyses of the cyanobacterium, Lyngbya aestuarii BL J, a powerful hydrogen producer.</title>
        <authorList>
            <person name="Kothari A."/>
            <person name="Vaughn M."/>
            <person name="Garcia-Pichel F."/>
        </authorList>
    </citation>
    <scope>NUCLEOTIDE SEQUENCE [LARGE SCALE GENOMIC DNA]</scope>
    <source>
        <strain evidence="9 10">BL J</strain>
    </source>
</reference>
<name>U7QLB5_9CYAN</name>
<dbReference type="Pfam" id="PF00392">
    <property type="entry name" value="GntR"/>
    <property type="match status" value="1"/>
</dbReference>
<dbReference type="InterPro" id="IPR051446">
    <property type="entry name" value="HTH_trans_reg/aminotransferase"/>
</dbReference>
<comment type="caution">
    <text evidence="9">The sequence shown here is derived from an EMBL/GenBank/DDBJ whole genome shotgun (WGS) entry which is preliminary data.</text>
</comment>
<organism evidence="9 10">
    <name type="scientific">Lyngbya aestuarii BL J</name>
    <dbReference type="NCBI Taxonomy" id="1348334"/>
    <lineage>
        <taxon>Bacteria</taxon>
        <taxon>Bacillati</taxon>
        <taxon>Cyanobacteriota</taxon>
        <taxon>Cyanophyceae</taxon>
        <taxon>Oscillatoriophycideae</taxon>
        <taxon>Oscillatoriales</taxon>
        <taxon>Microcoleaceae</taxon>
        <taxon>Lyngbya</taxon>
    </lineage>
</organism>
<dbReference type="EMBL" id="AUZM01000008">
    <property type="protein sequence ID" value="ERT08754.1"/>
    <property type="molecule type" value="Genomic_DNA"/>
</dbReference>
<dbReference type="InterPro" id="IPR000524">
    <property type="entry name" value="Tscrpt_reg_HTH_GntR"/>
</dbReference>
<dbReference type="Pfam" id="PF00155">
    <property type="entry name" value="Aminotran_1_2"/>
    <property type="match status" value="1"/>
</dbReference>
<proteinExistence type="inferred from homology"/>
<evidence type="ECO:0000256" key="2">
    <source>
        <dbReference type="ARBA" id="ARBA00022576"/>
    </source>
</evidence>
<evidence type="ECO:0000256" key="7">
    <source>
        <dbReference type="ARBA" id="ARBA00023163"/>
    </source>
</evidence>
<dbReference type="InterPro" id="IPR015422">
    <property type="entry name" value="PyrdxlP-dep_Trfase_small"/>
</dbReference>
<dbReference type="SUPFAM" id="SSF46785">
    <property type="entry name" value="Winged helix' DNA-binding domain"/>
    <property type="match status" value="1"/>
</dbReference>
<evidence type="ECO:0000256" key="4">
    <source>
        <dbReference type="ARBA" id="ARBA00022898"/>
    </source>
</evidence>
<dbReference type="PATRIC" id="fig|1348334.3.peg.1254"/>
<dbReference type="GO" id="GO:0030170">
    <property type="term" value="F:pyridoxal phosphate binding"/>
    <property type="evidence" value="ECO:0007669"/>
    <property type="project" value="InterPro"/>
</dbReference>
<dbReference type="GO" id="GO:0008483">
    <property type="term" value="F:transaminase activity"/>
    <property type="evidence" value="ECO:0007669"/>
    <property type="project" value="UniProtKB-KW"/>
</dbReference>
<dbReference type="InterPro" id="IPR036390">
    <property type="entry name" value="WH_DNA-bd_sf"/>
</dbReference>
<dbReference type="InterPro" id="IPR036388">
    <property type="entry name" value="WH-like_DNA-bd_sf"/>
</dbReference>
<evidence type="ECO:0000256" key="6">
    <source>
        <dbReference type="ARBA" id="ARBA00023125"/>
    </source>
</evidence>
<feature type="domain" description="HTH gntR-type" evidence="8">
    <location>
        <begin position="12"/>
        <end position="80"/>
    </location>
</feature>
<sequence length="481" mass="54059">MNLKPLEKLDRTNLYEQVAYRVQSLIEEGTLQPGDRIPSVRRMHKQMNVSISTVLEAYRLLEDRGLIEARPQSGYFVKQTPLLSHRDEPNPSAPPRRIYTVDASIALGINVALRDPNIIRLGAAVPDPQLFPVKALNRLMGQVMRQYPETCHAYNPLPGCEPLRHEVARRLMDAGCSLTPEQILITNGTTEALHLCLRAVTKPGDTVAIESPCYYGLLEILESLHLRALELPTHPRDGLILEELETALKQGNIAACTVVSNFSNPLGCCMSDSHKKQLLEILERYDIPLIEDDIYGDLKFDGNRPKAIKAYDRKGLVMYCASCSKTLSAGLRVGWTVPGRYQTKVEQLKLITNINTAAANQLTIASFLANGGYDRHLRQLRRAYQEQVIRMTQAIYEYFPDETKVTRPKGGYVLWVEIPSNFDSMMLYHQALQDNISIAPGSIFSVSGSYQNCFRLNCGIPWSDQLEQALKTLGVLIHQQL</sequence>
<keyword evidence="4" id="KW-0663">Pyridoxal phosphate</keyword>
<dbReference type="Proteomes" id="UP000017127">
    <property type="component" value="Unassembled WGS sequence"/>
</dbReference>
<dbReference type="SUPFAM" id="SSF53383">
    <property type="entry name" value="PLP-dependent transferases"/>
    <property type="match status" value="1"/>
</dbReference>
<dbReference type="CDD" id="cd07377">
    <property type="entry name" value="WHTH_GntR"/>
    <property type="match status" value="1"/>
</dbReference>
<dbReference type="GO" id="GO:0003700">
    <property type="term" value="F:DNA-binding transcription factor activity"/>
    <property type="evidence" value="ECO:0007669"/>
    <property type="project" value="InterPro"/>
</dbReference>
<keyword evidence="6" id="KW-0238">DNA-binding</keyword>
<dbReference type="RefSeq" id="WP_023065100.1">
    <property type="nucleotide sequence ID" value="NZ_AUZM01000008.1"/>
</dbReference>
<dbReference type="SMART" id="SM00345">
    <property type="entry name" value="HTH_GNTR"/>
    <property type="match status" value="1"/>
</dbReference>
<evidence type="ECO:0000256" key="5">
    <source>
        <dbReference type="ARBA" id="ARBA00023015"/>
    </source>
</evidence>
<dbReference type="CDD" id="cd00609">
    <property type="entry name" value="AAT_like"/>
    <property type="match status" value="1"/>
</dbReference>
<gene>
    <name evidence="9" type="ORF">M595_1284</name>
</gene>
<evidence type="ECO:0000259" key="8">
    <source>
        <dbReference type="PROSITE" id="PS50949"/>
    </source>
</evidence>
<dbReference type="InterPro" id="IPR004839">
    <property type="entry name" value="Aminotransferase_I/II_large"/>
</dbReference>
<dbReference type="PANTHER" id="PTHR46577:SF2">
    <property type="entry name" value="TRANSCRIPTIONAL REGULATORY PROTEIN"/>
    <property type="match status" value="1"/>
</dbReference>